<organism evidence="1 2">
    <name type="scientific">Chengkuizengella marina</name>
    <dbReference type="NCBI Taxonomy" id="2507566"/>
    <lineage>
        <taxon>Bacteria</taxon>
        <taxon>Bacillati</taxon>
        <taxon>Bacillota</taxon>
        <taxon>Bacilli</taxon>
        <taxon>Bacillales</taxon>
        <taxon>Paenibacillaceae</taxon>
        <taxon>Chengkuizengella</taxon>
    </lineage>
</organism>
<dbReference type="Gene3D" id="2.40.10.270">
    <property type="entry name" value="Bacteriophage SPP1 head-tail adaptor protein"/>
    <property type="match status" value="1"/>
</dbReference>
<dbReference type="OrthoDB" id="2051942at2"/>
<evidence type="ECO:0000313" key="2">
    <source>
        <dbReference type="Proteomes" id="UP000448943"/>
    </source>
</evidence>
<dbReference type="EMBL" id="SIJB01000055">
    <property type="protein sequence ID" value="NBI31036.1"/>
    <property type="molecule type" value="Genomic_DNA"/>
</dbReference>
<sequence length="206" mass="24090">MRFDCIVELIDVELTRVGNDEKTESHRKPVYAHKKSVQRSEFYAAYANNHKPTVIFVIHAFEYEDQQKLSYKGIEYLILRTFCQNAKTIELVCQVQDDIEPNVARLEHVVEIWRNTYVENSMGEQTPQPELLYTLQAKIDYTGGGTGELNGTIETTNNAVVTIVYREDIKTDMFIMIEDQRWNIEYIEDPLNRHETLLLTIERVIL</sequence>
<proteinExistence type="predicted"/>
<gene>
    <name evidence="1" type="ORF">ERL59_18980</name>
</gene>
<dbReference type="Pfam" id="PF05521">
    <property type="entry name" value="Phage_HCP"/>
    <property type="match status" value="1"/>
</dbReference>
<dbReference type="AlphaFoldDB" id="A0A6N9Q833"/>
<dbReference type="InterPro" id="IPR038666">
    <property type="entry name" value="SSP1_head-tail_sf"/>
</dbReference>
<comment type="caution">
    <text evidence="1">The sequence shown here is derived from an EMBL/GenBank/DDBJ whole genome shotgun (WGS) entry which is preliminary data.</text>
</comment>
<dbReference type="InterPro" id="IPR008767">
    <property type="entry name" value="Phage_SPP1_head-tail_adaptor"/>
</dbReference>
<name>A0A6N9Q833_9BACL</name>
<dbReference type="NCBIfam" id="TIGR01563">
    <property type="entry name" value="gp16_SPP1"/>
    <property type="match status" value="2"/>
</dbReference>
<accession>A0A6N9Q833</accession>
<evidence type="ECO:0000313" key="1">
    <source>
        <dbReference type="EMBL" id="NBI31036.1"/>
    </source>
</evidence>
<dbReference type="Proteomes" id="UP000448943">
    <property type="component" value="Unassembled WGS sequence"/>
</dbReference>
<protein>
    <submittedName>
        <fullName evidence="1">Head-tail adaptor protein</fullName>
    </submittedName>
</protein>
<keyword evidence="2" id="KW-1185">Reference proteome</keyword>
<dbReference type="RefSeq" id="WP_160647856.1">
    <property type="nucleotide sequence ID" value="NZ_SIJB01000055.1"/>
</dbReference>
<reference evidence="1 2" key="1">
    <citation type="submission" date="2019-01" db="EMBL/GenBank/DDBJ databases">
        <title>Chengkuizengella sp. nov., isolated from deep-sea sediment of East Pacific Ocean.</title>
        <authorList>
            <person name="Yang J."/>
            <person name="Lai Q."/>
            <person name="Shao Z."/>
        </authorList>
    </citation>
    <scope>NUCLEOTIDE SEQUENCE [LARGE SCALE GENOMIC DNA]</scope>
    <source>
        <strain evidence="1 2">YPA3-1-1</strain>
    </source>
</reference>